<sequence>MELPSVPASVTAMFTSGKLPPGMAALFTPAGELADGTYWSHVSSAVDEYLAAGAVDEKVRGVLALVQAYACLYELDDCPDPDDMDEDNDRAVELLKEAEANGVDEDETVELWWYSEDLRRRADQFRDYIAETDAYIAKYGALPQQRLDAKLEPANDLYSAGDRVAAVALFREVAEISPWDSEFSGCIDRIDAGWCRLLHDAAHVEGPEAARKIWQEARAHFRAAKFPVTTHSWQLVEMLLGTGVPDIIEVIIYQWLEAAEKAGESDVPVTEDQQRIFELALAEIEEFSDGG</sequence>
<organism evidence="1 2">
    <name type="scientific">Streptomyces sirii</name>
    <dbReference type="NCBI Taxonomy" id="3127701"/>
    <lineage>
        <taxon>Bacteria</taxon>
        <taxon>Bacillati</taxon>
        <taxon>Actinomycetota</taxon>
        <taxon>Actinomycetes</taxon>
        <taxon>Kitasatosporales</taxon>
        <taxon>Streptomycetaceae</taxon>
        <taxon>Streptomyces</taxon>
    </lineage>
</organism>
<protein>
    <recommendedName>
        <fullName evidence="3">Tetratricopeptide repeat protein</fullName>
    </recommendedName>
</protein>
<evidence type="ECO:0000313" key="1">
    <source>
        <dbReference type="EMBL" id="WXK74510.1"/>
    </source>
</evidence>
<keyword evidence="2" id="KW-1185">Reference proteome</keyword>
<evidence type="ECO:0000313" key="2">
    <source>
        <dbReference type="Proteomes" id="UP001626628"/>
    </source>
</evidence>
<proteinExistence type="predicted"/>
<dbReference type="EMBL" id="CP147982">
    <property type="protein sequence ID" value="WXK74510.1"/>
    <property type="molecule type" value="Genomic_DNA"/>
</dbReference>
<dbReference type="Proteomes" id="UP001626628">
    <property type="component" value="Chromosome"/>
</dbReference>
<accession>A0ABZ2QDJ7</accession>
<name>A0ABZ2QDJ7_9ACTN</name>
<reference evidence="1 2" key="1">
    <citation type="submission" date="2024-03" db="EMBL/GenBank/DDBJ databases">
        <title>The complete genome of Streptomyces sirii sp.nov.</title>
        <authorList>
            <person name="Zakalyukina Y.V."/>
            <person name="Belik A.R."/>
            <person name="Biryukov M.V."/>
            <person name="Baturina O.A."/>
            <person name="Kabilov M.R."/>
        </authorList>
    </citation>
    <scope>NUCLEOTIDE SEQUENCE [LARGE SCALE GENOMIC DNA]</scope>
    <source>
        <strain evidence="1 2">BP-8</strain>
    </source>
</reference>
<dbReference type="RefSeq" id="WP_407284778.1">
    <property type="nucleotide sequence ID" value="NZ_CP147982.1"/>
</dbReference>
<evidence type="ECO:0008006" key="3">
    <source>
        <dbReference type="Google" id="ProtNLM"/>
    </source>
</evidence>
<gene>
    <name evidence="1" type="ORF">WAB15_00035</name>
</gene>